<dbReference type="Gene3D" id="3.30.1340.10">
    <property type="entry name" value="HPr-like"/>
    <property type="match status" value="1"/>
</dbReference>
<evidence type="ECO:0000256" key="1">
    <source>
        <dbReference type="ARBA" id="ARBA00004496"/>
    </source>
</evidence>
<protein>
    <recommendedName>
        <fullName evidence="4">HPr domain-containing protein</fullName>
    </recommendedName>
</protein>
<evidence type="ECO:0000313" key="5">
    <source>
        <dbReference type="EMBL" id="OGF96714.1"/>
    </source>
</evidence>
<keyword evidence="2" id="KW-0963">Cytoplasm</keyword>
<dbReference type="InterPro" id="IPR050399">
    <property type="entry name" value="HPr"/>
</dbReference>
<dbReference type="PROSITE" id="PS51350">
    <property type="entry name" value="PTS_HPR_DOM"/>
    <property type="match status" value="1"/>
</dbReference>
<evidence type="ECO:0000259" key="4">
    <source>
        <dbReference type="PROSITE" id="PS51350"/>
    </source>
</evidence>
<reference evidence="5 6" key="1">
    <citation type="journal article" date="2016" name="Nat. Commun.">
        <title>Thousands of microbial genomes shed light on interconnected biogeochemical processes in an aquifer system.</title>
        <authorList>
            <person name="Anantharaman K."/>
            <person name="Brown C.T."/>
            <person name="Hug L.A."/>
            <person name="Sharon I."/>
            <person name="Castelle C.J."/>
            <person name="Probst A.J."/>
            <person name="Thomas B.C."/>
            <person name="Singh A."/>
            <person name="Wilkins M.J."/>
            <person name="Karaoz U."/>
            <person name="Brodie E.L."/>
            <person name="Williams K.H."/>
            <person name="Hubbard S.S."/>
            <person name="Banfield J.F."/>
        </authorList>
    </citation>
    <scope>NUCLEOTIDE SEQUENCE [LARGE SCALE GENOMIC DNA]</scope>
</reference>
<comment type="subcellular location">
    <subcellularLocation>
        <location evidence="1">Cytoplasm</location>
    </subcellularLocation>
</comment>
<evidence type="ECO:0000313" key="6">
    <source>
        <dbReference type="Proteomes" id="UP000176992"/>
    </source>
</evidence>
<gene>
    <name evidence="5" type="ORF">A2Z86_06285</name>
</gene>
<sequence>MVNLQAEVQIINKLGLHARPAAMLVKTTNKFKSEILIKKNDMEVNAKSILGVMMLAAEFGSLLKLSISGEDAEEALRAVLELFARKFDEDQEESA</sequence>
<organism evidence="5 6">
    <name type="scientific">Candidatus Glassbacteria bacterium GWA2_58_10</name>
    <dbReference type="NCBI Taxonomy" id="1817865"/>
    <lineage>
        <taxon>Bacteria</taxon>
        <taxon>Candidatus Glassiibacteriota</taxon>
    </lineage>
</organism>
<comment type="caution">
    <text evidence="5">The sequence shown here is derived from an EMBL/GenBank/DDBJ whole genome shotgun (WGS) entry which is preliminary data.</text>
</comment>
<dbReference type="Pfam" id="PF00381">
    <property type="entry name" value="PTS-HPr"/>
    <property type="match status" value="1"/>
</dbReference>
<dbReference type="PRINTS" id="PR00107">
    <property type="entry name" value="PHOSPHOCPHPR"/>
</dbReference>
<dbReference type="AlphaFoldDB" id="A0A1F5Y969"/>
<dbReference type="PANTHER" id="PTHR33705">
    <property type="entry name" value="PHOSPHOCARRIER PROTEIN HPR"/>
    <property type="match status" value="1"/>
</dbReference>
<dbReference type="CDD" id="cd00367">
    <property type="entry name" value="PTS-HPr_like"/>
    <property type="match status" value="1"/>
</dbReference>
<evidence type="ECO:0000256" key="3">
    <source>
        <dbReference type="ARBA" id="ARBA00022683"/>
    </source>
</evidence>
<keyword evidence="3" id="KW-0598">Phosphotransferase system</keyword>
<dbReference type="Proteomes" id="UP000176992">
    <property type="component" value="Unassembled WGS sequence"/>
</dbReference>
<feature type="domain" description="HPr" evidence="4">
    <location>
        <begin position="3"/>
        <end position="90"/>
    </location>
</feature>
<proteinExistence type="predicted"/>
<dbReference type="NCBIfam" id="TIGR01003">
    <property type="entry name" value="PTS_HPr_family"/>
    <property type="match status" value="1"/>
</dbReference>
<accession>A0A1F5Y969</accession>
<dbReference type="PANTHER" id="PTHR33705:SF2">
    <property type="entry name" value="PHOSPHOCARRIER PROTEIN NPR"/>
    <property type="match status" value="1"/>
</dbReference>
<dbReference type="EMBL" id="MFIV01000255">
    <property type="protein sequence ID" value="OGF96714.1"/>
    <property type="molecule type" value="Genomic_DNA"/>
</dbReference>
<dbReference type="InterPro" id="IPR001020">
    <property type="entry name" value="PTS_HPr_His_P_site"/>
</dbReference>
<dbReference type="GO" id="GO:0005737">
    <property type="term" value="C:cytoplasm"/>
    <property type="evidence" value="ECO:0007669"/>
    <property type="project" value="UniProtKB-SubCell"/>
</dbReference>
<dbReference type="GO" id="GO:0009401">
    <property type="term" value="P:phosphoenolpyruvate-dependent sugar phosphotransferase system"/>
    <property type="evidence" value="ECO:0007669"/>
    <property type="project" value="UniProtKB-KW"/>
</dbReference>
<dbReference type="PROSITE" id="PS00369">
    <property type="entry name" value="PTS_HPR_HIS"/>
    <property type="match status" value="1"/>
</dbReference>
<dbReference type="SUPFAM" id="SSF55594">
    <property type="entry name" value="HPr-like"/>
    <property type="match status" value="1"/>
</dbReference>
<name>A0A1F5Y969_9BACT</name>
<dbReference type="InterPro" id="IPR000032">
    <property type="entry name" value="HPr-like"/>
</dbReference>
<evidence type="ECO:0000256" key="2">
    <source>
        <dbReference type="ARBA" id="ARBA00022490"/>
    </source>
</evidence>
<dbReference type="InterPro" id="IPR035895">
    <property type="entry name" value="HPr-like_sf"/>
</dbReference>